<evidence type="ECO:0000256" key="3">
    <source>
        <dbReference type="ARBA" id="ARBA00023002"/>
    </source>
</evidence>
<keyword evidence="6" id="KW-1185">Reference proteome</keyword>
<dbReference type="OrthoDB" id="4220416at2759"/>
<dbReference type="RefSeq" id="XP_035346253.1">
    <property type="nucleotide sequence ID" value="XM_035490360.1"/>
</dbReference>
<evidence type="ECO:0000313" key="6">
    <source>
        <dbReference type="Proteomes" id="UP000509510"/>
    </source>
</evidence>
<dbReference type="Pfam" id="PF00106">
    <property type="entry name" value="adh_short"/>
    <property type="match status" value="1"/>
</dbReference>
<dbReference type="InterPro" id="IPR002347">
    <property type="entry name" value="SDR_fam"/>
</dbReference>
<reference evidence="6" key="1">
    <citation type="submission" date="2020-06" db="EMBL/GenBank/DDBJ databases">
        <title>A chromosome-scale genome assembly of Talaromyces rugulosus W13939.</title>
        <authorList>
            <person name="Wang B."/>
            <person name="Guo L."/>
            <person name="Ye K."/>
            <person name="Wang L."/>
        </authorList>
    </citation>
    <scope>NUCLEOTIDE SEQUENCE [LARGE SCALE GENOMIC DNA]</scope>
    <source>
        <strain evidence="6">W13939</strain>
    </source>
</reference>
<dbReference type="Proteomes" id="UP000509510">
    <property type="component" value="Chromosome IV"/>
</dbReference>
<dbReference type="InterPro" id="IPR036291">
    <property type="entry name" value="NAD(P)-bd_dom_sf"/>
</dbReference>
<comment type="similarity">
    <text evidence="1">Belongs to the short-chain dehydrogenases/reductases (SDR) family.</text>
</comment>
<accession>A0A7H8R1Y1</accession>
<sequence>MEFSHLPSDYFVTSTQFTKTTYRDVYPAIDPESDPLNQKGRVVLITGASHGIGRHAIAKAFAKAAARAIILVGRDGAGLREAATELHDIDPDVEIRIEEVNICEQGSVTAMFDRVGKEYGAVDVLVNNAGSGESPLPLRDVDPASFWYNFEVMVKGTFLVTQQFLQLNGQEKKAIIITVASAAALNATPGLSSYSLSKLVQIQFQRFVTAENPNIAAVSLHPGIVMTRMTPPAFAPFTKDTFELVGGAAVWLASKQADFMNGRYFSVNWSVDEILQRKDEIMSQGLLQIGLQGKFGADQFIA</sequence>
<organism evidence="5 6">
    <name type="scientific">Talaromyces rugulosus</name>
    <name type="common">Penicillium rugulosum</name>
    <dbReference type="NCBI Taxonomy" id="121627"/>
    <lineage>
        <taxon>Eukaryota</taxon>
        <taxon>Fungi</taxon>
        <taxon>Dikarya</taxon>
        <taxon>Ascomycota</taxon>
        <taxon>Pezizomycotina</taxon>
        <taxon>Eurotiomycetes</taxon>
        <taxon>Eurotiomycetidae</taxon>
        <taxon>Eurotiales</taxon>
        <taxon>Trichocomaceae</taxon>
        <taxon>Talaromyces</taxon>
        <taxon>Talaromyces sect. Islandici</taxon>
    </lineage>
</organism>
<dbReference type="PANTHER" id="PTHR42760">
    <property type="entry name" value="SHORT-CHAIN DEHYDROGENASES/REDUCTASES FAMILY MEMBER"/>
    <property type="match status" value="1"/>
</dbReference>
<dbReference type="PANTHER" id="PTHR42760:SF37">
    <property type="entry name" value="CLAVALDEHYDE DEHYDROGENASE"/>
    <property type="match status" value="1"/>
</dbReference>
<proteinExistence type="inferred from homology"/>
<dbReference type="CDD" id="cd05233">
    <property type="entry name" value="SDR_c"/>
    <property type="match status" value="1"/>
</dbReference>
<evidence type="ECO:0000313" key="5">
    <source>
        <dbReference type="EMBL" id="QKX60076.1"/>
    </source>
</evidence>
<dbReference type="SMART" id="SM00822">
    <property type="entry name" value="PKS_KR"/>
    <property type="match status" value="1"/>
</dbReference>
<dbReference type="Gene3D" id="3.40.50.720">
    <property type="entry name" value="NAD(P)-binding Rossmann-like Domain"/>
    <property type="match status" value="1"/>
</dbReference>
<evidence type="ECO:0000256" key="1">
    <source>
        <dbReference type="ARBA" id="ARBA00006484"/>
    </source>
</evidence>
<dbReference type="GeneID" id="55994711"/>
<feature type="domain" description="Ketoreductase" evidence="4">
    <location>
        <begin position="41"/>
        <end position="224"/>
    </location>
</feature>
<dbReference type="SUPFAM" id="SSF51735">
    <property type="entry name" value="NAD(P)-binding Rossmann-fold domains"/>
    <property type="match status" value="1"/>
</dbReference>
<name>A0A7H8R1Y1_TALRU</name>
<evidence type="ECO:0000256" key="2">
    <source>
        <dbReference type="ARBA" id="ARBA00022857"/>
    </source>
</evidence>
<dbReference type="GO" id="GO:0016616">
    <property type="term" value="F:oxidoreductase activity, acting on the CH-OH group of donors, NAD or NADP as acceptor"/>
    <property type="evidence" value="ECO:0007669"/>
    <property type="project" value="TreeGrafter"/>
</dbReference>
<dbReference type="PRINTS" id="PR00081">
    <property type="entry name" value="GDHRDH"/>
</dbReference>
<dbReference type="EMBL" id="CP055901">
    <property type="protein sequence ID" value="QKX60076.1"/>
    <property type="molecule type" value="Genomic_DNA"/>
</dbReference>
<keyword evidence="2" id="KW-0521">NADP</keyword>
<dbReference type="InterPro" id="IPR057326">
    <property type="entry name" value="KR_dom"/>
</dbReference>
<protein>
    <recommendedName>
        <fullName evidence="4">Ketoreductase domain-containing protein</fullName>
    </recommendedName>
</protein>
<evidence type="ECO:0000259" key="4">
    <source>
        <dbReference type="SMART" id="SM00822"/>
    </source>
</evidence>
<keyword evidence="3" id="KW-0560">Oxidoreductase</keyword>
<gene>
    <name evidence="5" type="ORF">TRUGW13939_07218</name>
</gene>
<dbReference type="AlphaFoldDB" id="A0A7H8R1Y1"/>
<dbReference type="KEGG" id="trg:TRUGW13939_07218"/>